<accession>N6VTL7</accession>
<proteinExistence type="inferred from homology"/>
<feature type="binding site" evidence="3">
    <location>
        <position position="57"/>
    </location>
    <ligand>
        <name>Mg(2+)</name>
        <dbReference type="ChEBI" id="CHEBI:18420"/>
        <label>1</label>
    </ligand>
</feature>
<dbReference type="InterPro" id="IPR036705">
    <property type="entry name" value="Ribosyl_crysJ1_sf"/>
</dbReference>
<keyword evidence="3" id="KW-0460">Magnesium</keyword>
<keyword evidence="3" id="KW-0479">Metal-binding</keyword>
<dbReference type="PANTHER" id="PTHR16222:SF24">
    <property type="entry name" value="ADP-RIBOSYLHYDROLASE ARH3"/>
    <property type="match status" value="1"/>
</dbReference>
<dbReference type="Pfam" id="PF03747">
    <property type="entry name" value="ADP_ribosyl_GH"/>
    <property type="match status" value="1"/>
</dbReference>
<dbReference type="OrthoDB" id="114878at2157"/>
<dbReference type="InterPro" id="IPR050792">
    <property type="entry name" value="ADP-ribosylglycohydrolase"/>
</dbReference>
<dbReference type="GO" id="GO:0046872">
    <property type="term" value="F:metal ion binding"/>
    <property type="evidence" value="ECO:0007669"/>
    <property type="project" value="UniProtKB-KW"/>
</dbReference>
<feature type="binding site" evidence="3">
    <location>
        <position position="59"/>
    </location>
    <ligand>
        <name>Mg(2+)</name>
        <dbReference type="ChEBI" id="CHEBI:18420"/>
        <label>1</label>
    </ligand>
</feature>
<reference evidence="4 5" key="1">
    <citation type="journal article" date="2013" name="Genome Announc.">
        <title>Draft Genome Sequence of a Highly Flagellated, Fast-Swimming Archaeon, Methanocaldococcus villosus Strain KIN24-T80 (DSM 22612).</title>
        <authorList>
            <person name="Thennarasu S."/>
            <person name="Polireddy D."/>
            <person name="Antony A."/>
            <person name="Yada M.R."/>
            <person name="Algarawi S."/>
            <person name="Sivakumar N."/>
        </authorList>
    </citation>
    <scope>NUCLEOTIDE SEQUENCE [LARGE SCALE GENOMIC DNA]</scope>
    <source>
        <strain evidence="4 5">KIN24-T80</strain>
    </source>
</reference>
<evidence type="ECO:0000256" key="1">
    <source>
        <dbReference type="ARBA" id="ARBA00010702"/>
    </source>
</evidence>
<feature type="binding site" evidence="3">
    <location>
        <position position="245"/>
    </location>
    <ligand>
        <name>Mg(2+)</name>
        <dbReference type="ChEBI" id="CHEBI:18420"/>
        <label>1</label>
    </ligand>
</feature>
<evidence type="ECO:0000256" key="2">
    <source>
        <dbReference type="ARBA" id="ARBA00022801"/>
    </source>
</evidence>
<evidence type="ECO:0000313" key="5">
    <source>
        <dbReference type="Proteomes" id="UP000053695"/>
    </source>
</evidence>
<feature type="binding site" evidence="3">
    <location>
        <position position="246"/>
    </location>
    <ligand>
        <name>Mg(2+)</name>
        <dbReference type="ChEBI" id="CHEBI:18420"/>
        <label>1</label>
    </ligand>
</feature>
<dbReference type="GO" id="GO:0016787">
    <property type="term" value="F:hydrolase activity"/>
    <property type="evidence" value="ECO:0007669"/>
    <property type="project" value="UniProtKB-KW"/>
</dbReference>
<dbReference type="PANTHER" id="PTHR16222">
    <property type="entry name" value="ADP-RIBOSYLGLYCOHYDROLASE"/>
    <property type="match status" value="1"/>
</dbReference>
<feature type="binding site" evidence="3">
    <location>
        <position position="243"/>
    </location>
    <ligand>
        <name>Mg(2+)</name>
        <dbReference type="ChEBI" id="CHEBI:18420"/>
        <label>1</label>
    </ligand>
</feature>
<feature type="binding site" evidence="3">
    <location>
        <position position="58"/>
    </location>
    <ligand>
        <name>Mg(2+)</name>
        <dbReference type="ChEBI" id="CHEBI:18420"/>
        <label>1</label>
    </ligand>
</feature>
<organism evidence="4 5">
    <name type="scientific">Methanocaldococcus villosus KIN24-T80</name>
    <dbReference type="NCBI Taxonomy" id="1069083"/>
    <lineage>
        <taxon>Archaea</taxon>
        <taxon>Methanobacteriati</taxon>
        <taxon>Methanobacteriota</taxon>
        <taxon>Methanomada group</taxon>
        <taxon>Methanococci</taxon>
        <taxon>Methanococcales</taxon>
        <taxon>Methanocaldococcaceae</taxon>
        <taxon>Methanocaldococcus</taxon>
    </lineage>
</organism>
<comment type="similarity">
    <text evidence="1">Belongs to the ADP-ribosylglycohydrolase family.</text>
</comment>
<dbReference type="AlphaFoldDB" id="N6VTL7"/>
<dbReference type="Gene3D" id="1.10.4080.10">
    <property type="entry name" value="ADP-ribosylation/Crystallin J1"/>
    <property type="match status" value="1"/>
</dbReference>
<dbReference type="RefSeq" id="WP_004590122.1">
    <property type="nucleotide sequence ID" value="NZ_APMM01000013.1"/>
</dbReference>
<comment type="cofactor">
    <cofactor evidence="3">
        <name>Mg(2+)</name>
        <dbReference type="ChEBI" id="CHEBI:18420"/>
    </cofactor>
    <text evidence="3">Binds 2 magnesium ions per subunit.</text>
</comment>
<dbReference type="EMBL" id="APMM01000013">
    <property type="protein sequence ID" value="ENN96516.1"/>
    <property type="molecule type" value="Genomic_DNA"/>
</dbReference>
<evidence type="ECO:0000256" key="3">
    <source>
        <dbReference type="PIRSR" id="PIRSR605502-1"/>
    </source>
</evidence>
<keyword evidence="2" id="KW-0378">Hydrolase</keyword>
<dbReference type="SUPFAM" id="SSF101478">
    <property type="entry name" value="ADP-ribosylglycohydrolase"/>
    <property type="match status" value="1"/>
</dbReference>
<dbReference type="Proteomes" id="UP000053695">
    <property type="component" value="Unassembled WGS sequence"/>
</dbReference>
<comment type="caution">
    <text evidence="4">The sequence shown here is derived from an EMBL/GenBank/DDBJ whole genome shotgun (WGS) entry which is preliminary data.</text>
</comment>
<dbReference type="PATRIC" id="fig|1069083.5.peg.363"/>
<keyword evidence="5" id="KW-1185">Reference proteome</keyword>
<evidence type="ECO:0000313" key="4">
    <source>
        <dbReference type="EMBL" id="ENN96516.1"/>
    </source>
</evidence>
<sequence>MKDKIYGCVFGAIVGDALGAATEGMSRDEIQKVYGYVTDYVEPKNYLKGILKKGEYTDDTEQAIFIIKSINKNGSVDLKRFANYLINFGNKKFYGLTTLKAIEKLKNNDFSGVDSPTCGAAMRVYPLAILYHNNLNKLREEIIKISKITHNNKEAISGALAVGYFVANALNNKRDLDGCCSFLNNEFSNLLLKIKDFRNVQKAYNYFGTGTLAREVVPSAIATFLLTESFEEGMLKAVNAGGDTDTLASIYGAIAGAYYGYKAIPKKWIKGLKKREYIESLAEILLKHYHGI</sequence>
<protein>
    <submittedName>
        <fullName evidence="4">ADP-ribosylation/crystallin J1</fullName>
    </submittedName>
</protein>
<gene>
    <name evidence="4" type="ORF">J422_01845</name>
</gene>
<dbReference type="STRING" id="1069083.GCA_000371805_00217"/>
<name>N6VTL7_9EURY</name>
<dbReference type="InterPro" id="IPR005502">
    <property type="entry name" value="Ribosyl_crysJ1"/>
</dbReference>